<evidence type="ECO:0000256" key="2">
    <source>
        <dbReference type="ARBA" id="ARBA00023239"/>
    </source>
</evidence>
<dbReference type="STRING" id="357750.A0A2S6BWI1"/>
<evidence type="ECO:0000313" key="6">
    <source>
        <dbReference type="Proteomes" id="UP000237631"/>
    </source>
</evidence>
<keyword evidence="2" id="KW-0456">Lyase</keyword>
<evidence type="ECO:0000313" key="5">
    <source>
        <dbReference type="EMBL" id="PPJ51801.1"/>
    </source>
</evidence>
<accession>A0A2S6BWI1</accession>
<dbReference type="InterPro" id="IPR007506">
    <property type="entry name" value="PMDh-L-like_dom"/>
</dbReference>
<sequence>MEIHCHSLLSEEEPSSDTGVLLFSPVPLSFWGGTDPSTGKVVDAHHDLCGISLRGAILAIPGSRGSCTGSTVILEMLLNATAPKALIFRDREEIVTAGVAVARELFGRELPVVVTDEKKDFDRLRGMEGKFVNVRNGFITARRNYAAVPMEFGSPNGFPGKRQFDSTGVNLNASDLAILERHRGGAAARAMKILVTFAKVQGATELIDVTQAHLDSVLYTGPAILMFAERLLALGDAKFIVPTTMNAISIDQQRWQSHSIDEEFAANANKLANAYVMMGARPTFTCAPYLLDSAPSSGEQVAWAESNAVVFANSVLGAKTQKYPDLIDVCIALVGRAPLAGCHTAAGRLPSIAINAPPPDSTTFDKDLFWSILGYCVGGLSGNRIPLVLGLEDSKPRISDLKAFGAAFATTSSASMFHVRGVTPEHCILRPEMLRQRLEITDLRQCFTRLNTAVEPSVSVIALGNPHFSFEEFEALAQLLHDSEGKMRIKHSKVRLMITTSRDIHQKTTSKGIAMILEDFGAEVITDTCWCMIQESTITHEDPLQDNIMTNSAKYAHYATGLVGRNVHFGSLKDCVEASMLGQRSMEPARFKRAYCAMNLQLSSVTNGGRTLRKRKNRDGAVGAPPPESRKRQKTSRKAPIAPPQNNSDDDREEEPETAQHDLNENLRIGHERASNAEHTSRDNVGTRQSEAAGNVVKPTVYRDTEWKEYIDANRVKEGMTIGEARLRSSRSIMLKLVGEGKLETGRPPREFLEVRSWEDAMRDSSNRKETITLRDRMLQDLMANRICQPQDCDTYLCQASWWMASCDAKSDQQATRIEEQRQNMIDGVLQAGEMPCSFEDWFKASEWSEHAERFPEERGEIRQMEEQMMENVLDEGVAPTAPRGCFAYQNGIDISRKRKLIKERNAPGCGKRVALAFMMIGSADAWHPREHAGLQAGTYCIQKSERRDDRYPGARSREEDRQIGKAKFDIAEWNKRKRNAQPAEKERLIQQLAKMQKAFVDNDLTYRPDEIPEDRVATAKEIGYDGSQPGLWCYKGEVGAGAYGTATLWVQLDAQARYVNRQVLKDTYLNNGRWDHAAYWAGDIDSRTPLEFEIVTQLKVLPGSDNIVEYHETRAYAEKKHVQDLIEAHREAQELQTAEGTAVNWRISPRLLWCIFEGLASALCLAHEGSLPENTHRPPKIVPVIHRDVKPANILLAASHADVWPELPIVKLADWGLVVPKSAGYHLTRRAGTAAWMAPEVLPYEGSDHSLYGDHEPSEASDIWSLGRVMLALANLDKTNVKPFRFGNAPPTYGRGVQDRLPPRMVALIDRCLETEPNDRIKCGVLWKNIQAQVATFKGPFGQPMKMKKREEDEVLLCRHDKYRAWGR</sequence>
<name>A0A2S6BWI1_9PEZI</name>
<dbReference type="Pfam" id="PF01989">
    <property type="entry name" value="AcnX_swivel_put"/>
    <property type="match status" value="1"/>
</dbReference>
<dbReference type="PROSITE" id="PS00108">
    <property type="entry name" value="PROTEIN_KINASE_ST"/>
    <property type="match status" value="1"/>
</dbReference>
<comment type="caution">
    <text evidence="5">The sequence shown here is derived from an EMBL/GenBank/DDBJ whole genome shotgun (WGS) entry which is preliminary data.</text>
</comment>
<feature type="compositionally biased region" description="Acidic residues" evidence="3">
    <location>
        <begin position="648"/>
        <end position="657"/>
    </location>
</feature>
<feature type="domain" description="Protein kinase" evidence="4">
    <location>
        <begin position="1033"/>
        <end position="1335"/>
    </location>
</feature>
<keyword evidence="6" id="KW-1185">Reference proteome</keyword>
<dbReference type="InterPro" id="IPR011009">
    <property type="entry name" value="Kinase-like_dom_sf"/>
</dbReference>
<dbReference type="InterPro" id="IPR008271">
    <property type="entry name" value="Ser/Thr_kinase_AS"/>
</dbReference>
<evidence type="ECO:0000256" key="3">
    <source>
        <dbReference type="SAM" id="MobiDB-lite"/>
    </source>
</evidence>
<gene>
    <name evidence="5" type="ORF">CBER1_09129</name>
</gene>
<dbReference type="PANTHER" id="PTHR36577">
    <property type="entry name" value="DUF521 DOMAIN PROTEIN (AFU_ORTHOLOGUE AFUA_6G00490)"/>
    <property type="match status" value="1"/>
</dbReference>
<dbReference type="GO" id="GO:0016829">
    <property type="term" value="F:lyase activity"/>
    <property type="evidence" value="ECO:0007669"/>
    <property type="project" value="UniProtKB-KW"/>
</dbReference>
<dbReference type="GO" id="GO:0005524">
    <property type="term" value="F:ATP binding"/>
    <property type="evidence" value="ECO:0007669"/>
    <property type="project" value="InterPro"/>
</dbReference>
<reference evidence="6" key="1">
    <citation type="journal article" date="2017" name="bioRxiv">
        <title>Conservation of a gene cluster reveals novel cercosporin biosynthetic mechanisms and extends production to the genus Colletotrichum.</title>
        <authorList>
            <person name="de Jonge R."/>
            <person name="Ebert M.K."/>
            <person name="Huitt-Roehl C.R."/>
            <person name="Pal P."/>
            <person name="Suttle J.C."/>
            <person name="Spanner R.E."/>
            <person name="Neubauer J.D."/>
            <person name="Jurick W.M.II."/>
            <person name="Stott K.A."/>
            <person name="Secor G.A."/>
            <person name="Thomma B.P.H.J."/>
            <person name="Van de Peer Y."/>
            <person name="Townsend C.A."/>
            <person name="Bolton M.D."/>
        </authorList>
    </citation>
    <scope>NUCLEOTIDE SEQUENCE [LARGE SCALE GENOMIC DNA]</scope>
    <source>
        <strain evidence="6">CBS538.71</strain>
    </source>
</reference>
<evidence type="ECO:0000259" key="4">
    <source>
        <dbReference type="PROSITE" id="PS50011"/>
    </source>
</evidence>
<dbReference type="GO" id="GO:0004672">
    <property type="term" value="F:protein kinase activity"/>
    <property type="evidence" value="ECO:0007669"/>
    <property type="project" value="InterPro"/>
</dbReference>
<dbReference type="SUPFAM" id="SSF56112">
    <property type="entry name" value="Protein kinase-like (PK-like)"/>
    <property type="match status" value="1"/>
</dbReference>
<dbReference type="EMBL" id="PNEN01001739">
    <property type="protein sequence ID" value="PPJ51801.1"/>
    <property type="molecule type" value="Genomic_DNA"/>
</dbReference>
<dbReference type="CDD" id="cd01355">
    <property type="entry name" value="AcnX"/>
    <property type="match status" value="1"/>
</dbReference>
<evidence type="ECO:0000256" key="1">
    <source>
        <dbReference type="ARBA" id="ARBA00023004"/>
    </source>
</evidence>
<feature type="compositionally biased region" description="Basic and acidic residues" evidence="3">
    <location>
        <begin position="658"/>
        <end position="682"/>
    </location>
</feature>
<feature type="compositionally biased region" description="Polar residues" evidence="3">
    <location>
        <begin position="683"/>
        <end position="692"/>
    </location>
</feature>
<dbReference type="OrthoDB" id="2594507at2759"/>
<dbReference type="Pfam" id="PF00069">
    <property type="entry name" value="Pkinase"/>
    <property type="match status" value="1"/>
</dbReference>
<dbReference type="SUPFAM" id="SSF52016">
    <property type="entry name" value="LeuD/IlvD-like"/>
    <property type="match status" value="1"/>
</dbReference>
<dbReference type="Proteomes" id="UP000237631">
    <property type="component" value="Unassembled WGS sequence"/>
</dbReference>
<dbReference type="PANTHER" id="PTHR36577:SF3">
    <property type="entry name" value="DUF521 DOMAIN PROTEIN (AFU_ORTHOLOGUE AFUA_6G00490)"/>
    <property type="match status" value="1"/>
</dbReference>
<dbReference type="Gene3D" id="3.50.30.10">
    <property type="entry name" value="Phosphohistidine domain"/>
    <property type="match status" value="1"/>
</dbReference>
<keyword evidence="1" id="KW-0408">Iron</keyword>
<organism evidence="5 6">
    <name type="scientific">Cercospora berteroae</name>
    <dbReference type="NCBI Taxonomy" id="357750"/>
    <lineage>
        <taxon>Eukaryota</taxon>
        <taxon>Fungi</taxon>
        <taxon>Dikarya</taxon>
        <taxon>Ascomycota</taxon>
        <taxon>Pezizomycotina</taxon>
        <taxon>Dothideomycetes</taxon>
        <taxon>Dothideomycetidae</taxon>
        <taxon>Mycosphaerellales</taxon>
        <taxon>Mycosphaerellaceae</taxon>
        <taxon>Cercospora</taxon>
    </lineage>
</organism>
<dbReference type="InterPro" id="IPR002840">
    <property type="entry name" value="PMDh-S-like_dom"/>
</dbReference>
<dbReference type="CDD" id="cd01356">
    <property type="entry name" value="AcnX_swivel"/>
    <property type="match status" value="1"/>
</dbReference>
<dbReference type="Pfam" id="PF04412">
    <property type="entry name" value="AcnX"/>
    <property type="match status" value="1"/>
</dbReference>
<feature type="region of interest" description="Disordered" evidence="3">
    <location>
        <begin position="607"/>
        <end position="694"/>
    </location>
</feature>
<proteinExistence type="predicted"/>
<dbReference type="InterPro" id="IPR000719">
    <property type="entry name" value="Prot_kinase_dom"/>
</dbReference>
<dbReference type="Gene3D" id="1.10.510.10">
    <property type="entry name" value="Transferase(Phosphotransferase) domain 1"/>
    <property type="match status" value="1"/>
</dbReference>
<dbReference type="PROSITE" id="PS50011">
    <property type="entry name" value="PROTEIN_KINASE_DOM"/>
    <property type="match status" value="1"/>
</dbReference>
<protein>
    <recommendedName>
        <fullName evidence="4">Protein kinase domain-containing protein</fullName>
    </recommendedName>
</protein>
<dbReference type="SMART" id="SM00220">
    <property type="entry name" value="S_TKc"/>
    <property type="match status" value="1"/>
</dbReference>